<dbReference type="Proteomes" id="UP000193335">
    <property type="component" value="Unassembled WGS sequence"/>
</dbReference>
<organism evidence="1 2">
    <name type="scientific">Bradyrhizobium japonicum</name>
    <dbReference type="NCBI Taxonomy" id="375"/>
    <lineage>
        <taxon>Bacteria</taxon>
        <taxon>Pseudomonadati</taxon>
        <taxon>Pseudomonadota</taxon>
        <taxon>Alphaproteobacteria</taxon>
        <taxon>Hyphomicrobiales</taxon>
        <taxon>Nitrobacteraceae</taxon>
        <taxon>Bradyrhizobium</taxon>
    </lineage>
</organism>
<proteinExistence type="predicted"/>
<accession>A0A1Y2K035</accession>
<evidence type="ECO:0000313" key="1">
    <source>
        <dbReference type="EMBL" id="OSJ36787.1"/>
    </source>
</evidence>
<reference evidence="1 2" key="1">
    <citation type="submission" date="2017-03" db="EMBL/GenBank/DDBJ databases">
        <title>Whole genome sequences of fourteen strains of Bradyrhizobium canariense and one strain of Bradyrhizobium japonicum isolated from Lupinus (Papilionoideae: Genisteae) species in Algeria.</title>
        <authorList>
            <person name="Crovadore J."/>
            <person name="Chekireb D."/>
            <person name="Brachmann A."/>
            <person name="Chablais R."/>
            <person name="Cochard B."/>
            <person name="Lefort F."/>
        </authorList>
    </citation>
    <scope>NUCLEOTIDE SEQUENCE [LARGE SCALE GENOMIC DNA]</scope>
    <source>
        <strain evidence="1 2">UBMA197</strain>
    </source>
</reference>
<gene>
    <name evidence="1" type="ORF">BSZ19_02495</name>
</gene>
<evidence type="ECO:0000313" key="2">
    <source>
        <dbReference type="Proteomes" id="UP000193335"/>
    </source>
</evidence>
<dbReference type="AlphaFoldDB" id="A0A1Y2K035"/>
<name>A0A1Y2K035_BRAJP</name>
<dbReference type="EMBL" id="NAFL01000173">
    <property type="protein sequence ID" value="OSJ36787.1"/>
    <property type="molecule type" value="Genomic_DNA"/>
</dbReference>
<sequence length="79" mass="8835">MTGLVHKVLIVWFAVLILAKALRLLFTNVGISRPRKNFSSAGKRSGQPEEQAMEMDLAEQFFLGLAFKSAMRCFRSMAA</sequence>
<comment type="caution">
    <text evidence="1">The sequence shown here is derived from an EMBL/GenBank/DDBJ whole genome shotgun (WGS) entry which is preliminary data.</text>
</comment>
<protein>
    <submittedName>
        <fullName evidence="1">Uncharacterized protein</fullName>
    </submittedName>
</protein>